<dbReference type="EMBL" id="JANDWZ010000031">
    <property type="protein sequence ID" value="MCP9565307.1"/>
    <property type="molecule type" value="Genomic_DNA"/>
</dbReference>
<keyword evidence="1" id="KW-0472">Membrane</keyword>
<evidence type="ECO:0000259" key="2">
    <source>
        <dbReference type="Pfam" id="PF12801"/>
    </source>
</evidence>
<evidence type="ECO:0000313" key="3">
    <source>
        <dbReference type="EMBL" id="MCP9565307.1"/>
    </source>
</evidence>
<feature type="transmembrane region" description="Helical" evidence="1">
    <location>
        <begin position="70"/>
        <end position="92"/>
    </location>
</feature>
<sequence length="116" mass="13669">MARQKSKKWSDYLWLVSATYFTLGFFNIVFAWLGVICFMIPLFMAVFGWSFDVPWHWAYPVEIEPWKAQFAFGLYGIMLTSLIVGVLLTIFYRPRTWCVFCPMGNMTQLICKLKAR</sequence>
<dbReference type="InterPro" id="IPR017896">
    <property type="entry name" value="4Fe4S_Fe-S-bd"/>
</dbReference>
<proteinExistence type="predicted"/>
<dbReference type="Pfam" id="PF12801">
    <property type="entry name" value="Fer4_5"/>
    <property type="match status" value="1"/>
</dbReference>
<evidence type="ECO:0000256" key="1">
    <source>
        <dbReference type="SAM" id="Phobius"/>
    </source>
</evidence>
<dbReference type="RefSeq" id="WP_119250212.1">
    <property type="nucleotide sequence ID" value="NZ_JANDWY010000027.1"/>
</dbReference>
<dbReference type="AlphaFoldDB" id="A0AAW5IL26"/>
<evidence type="ECO:0000313" key="4">
    <source>
        <dbReference type="Proteomes" id="UP001205531"/>
    </source>
</evidence>
<feature type="domain" description="4Fe-4S ferredoxin-type" evidence="2">
    <location>
        <begin position="78"/>
        <end position="112"/>
    </location>
</feature>
<gene>
    <name evidence="3" type="ORF">NNC64_12245</name>
</gene>
<protein>
    <recommendedName>
        <fullName evidence="2">4Fe-4S ferredoxin-type domain-containing protein</fullName>
    </recommendedName>
</protein>
<keyword evidence="1" id="KW-1133">Transmembrane helix</keyword>
<reference evidence="3" key="1">
    <citation type="submission" date="2022-07" db="EMBL/GenBank/DDBJ databases">
        <title>Prevotella copri.</title>
        <authorList>
            <person name="Yang C."/>
        </authorList>
    </citation>
    <scope>NUCLEOTIDE SEQUENCE</scope>
    <source>
        <strain evidence="3">HF2107</strain>
    </source>
</reference>
<keyword evidence="1" id="KW-0812">Transmembrane</keyword>
<feature type="transmembrane region" description="Helical" evidence="1">
    <location>
        <begin position="20"/>
        <end position="50"/>
    </location>
</feature>
<name>A0AAW5IL26_9BACT</name>
<accession>A0AAW5IL26</accession>
<comment type="caution">
    <text evidence="3">The sequence shown here is derived from an EMBL/GenBank/DDBJ whole genome shotgun (WGS) entry which is preliminary data.</text>
</comment>
<dbReference type="Proteomes" id="UP001205531">
    <property type="component" value="Unassembled WGS sequence"/>
</dbReference>
<organism evidence="3 4">
    <name type="scientific">Segatella copri</name>
    <dbReference type="NCBI Taxonomy" id="165179"/>
    <lineage>
        <taxon>Bacteria</taxon>
        <taxon>Pseudomonadati</taxon>
        <taxon>Bacteroidota</taxon>
        <taxon>Bacteroidia</taxon>
        <taxon>Bacteroidales</taxon>
        <taxon>Prevotellaceae</taxon>
        <taxon>Segatella</taxon>
    </lineage>
</organism>